<keyword evidence="8" id="KW-1133">Transmembrane helix</keyword>
<evidence type="ECO:0000259" key="9">
    <source>
        <dbReference type="PROSITE" id="PS50011"/>
    </source>
</evidence>
<keyword evidence="5" id="KW-0418">Kinase</keyword>
<dbReference type="GO" id="GO:0004674">
    <property type="term" value="F:protein serine/threonine kinase activity"/>
    <property type="evidence" value="ECO:0007669"/>
    <property type="project" value="UniProtKB-KW"/>
</dbReference>
<sequence length="574" mass="60881">MALASGAVFAEYTVARKLGSGVTGEVYLVQDPRSARWQALKILSLPLSSDSQFRRRFLAETPAVTSLHHPHIVEVHDRGDFDGLLWVAMDYVEGSSAAQLLRDRFPAVWPTGEVLAIVDAVAGALDYAHQLGLLHRDVKPANILLTSRQAGEQRILLGDFGIARQLGEHAGVVGSSHVPAGTVGYAAPEQLMGADIDGRADQYALAASAFHLLTGAPPTEYRNAATTLREVLRGAPPKLSDQRPELAHLDEVFVRALAARPADRFTSCRAFADALNDAAGDATGSHGPYAVLAVDYPEYHWPEDQVAPGDAVAGAAASDAEPAVNRPTRRRPRKIVVGAAAIALLLGLFAFGILTGRKIESTAERGTSGPLSTPAAAVALPPTTAASTPPAALEGTYRLEVERSKETFDYTPSPQPPDVTSWWAFRSSCTPSYCSAAAIPLDDKDHTQLASTGGRPVIFRFEEGQWQSRPETVPFACVATSGAAKSQTTVQTLVLRPNPQGDLVGEMELVVQTNECGQRASVVRIPAKLSRVADTPSGVYVPDPVAVPEPSSPPVSVLPSHTPKPPAVSSRPGR</sequence>
<reference evidence="10 11" key="1">
    <citation type="submission" date="2017-03" db="EMBL/GenBank/DDBJ databases">
        <title>Genomic insights into Mycobacterium simiae human colonization.</title>
        <authorList>
            <person name="Steffani J.L."/>
            <person name="Brunck M.E."/>
            <person name="Cruz E."/>
            <person name="Montiel R."/>
            <person name="Barona F."/>
        </authorList>
    </citation>
    <scope>NUCLEOTIDE SEQUENCE [LARGE SCALE GENOMIC DNA]</scope>
    <source>
        <strain evidence="10 11">MsiGto</strain>
    </source>
</reference>
<dbReference type="EC" id="2.7.11.1" evidence="1"/>
<dbReference type="Pfam" id="PF00069">
    <property type="entry name" value="Pkinase"/>
    <property type="match status" value="1"/>
</dbReference>
<evidence type="ECO:0000256" key="5">
    <source>
        <dbReference type="ARBA" id="ARBA00022777"/>
    </source>
</evidence>
<feature type="region of interest" description="Disordered" evidence="7">
    <location>
        <begin position="534"/>
        <end position="574"/>
    </location>
</feature>
<accession>A0A1X0XVQ0</accession>
<dbReference type="SMART" id="SM00220">
    <property type="entry name" value="S_TKc"/>
    <property type="match status" value="1"/>
</dbReference>
<evidence type="ECO:0000256" key="1">
    <source>
        <dbReference type="ARBA" id="ARBA00012513"/>
    </source>
</evidence>
<dbReference type="STRING" id="1784.VC42_22805"/>
<name>A0A1X0XVQ0_MYCSI</name>
<feature type="domain" description="Protein kinase" evidence="9">
    <location>
        <begin position="12"/>
        <end position="276"/>
    </location>
</feature>
<keyword evidence="8" id="KW-0812">Transmembrane</keyword>
<keyword evidence="11" id="KW-1185">Reference proteome</keyword>
<dbReference type="Gene3D" id="3.30.200.20">
    <property type="entry name" value="Phosphorylase Kinase, domain 1"/>
    <property type="match status" value="1"/>
</dbReference>
<proteinExistence type="predicted"/>
<dbReference type="CDD" id="cd14014">
    <property type="entry name" value="STKc_PknB_like"/>
    <property type="match status" value="1"/>
</dbReference>
<dbReference type="GO" id="GO:0080090">
    <property type="term" value="P:regulation of primary metabolic process"/>
    <property type="evidence" value="ECO:0007669"/>
    <property type="project" value="UniProtKB-ARBA"/>
</dbReference>
<keyword evidence="3" id="KW-0808">Transferase</keyword>
<gene>
    <name evidence="10" type="ORF">B5M45_23240</name>
</gene>
<evidence type="ECO:0000256" key="7">
    <source>
        <dbReference type="SAM" id="MobiDB-lite"/>
    </source>
</evidence>
<evidence type="ECO:0000256" key="4">
    <source>
        <dbReference type="ARBA" id="ARBA00022741"/>
    </source>
</evidence>
<dbReference type="EMBL" id="MZZM01000027">
    <property type="protein sequence ID" value="ORJ56970.1"/>
    <property type="molecule type" value="Genomic_DNA"/>
</dbReference>
<dbReference type="InterPro" id="IPR008271">
    <property type="entry name" value="Ser/Thr_kinase_AS"/>
</dbReference>
<dbReference type="PANTHER" id="PTHR43289:SF6">
    <property type="entry name" value="SERINE_THREONINE-PROTEIN KINASE NEKL-3"/>
    <property type="match status" value="1"/>
</dbReference>
<dbReference type="AlphaFoldDB" id="A0A1X0XVQ0"/>
<keyword evidence="8" id="KW-0472">Membrane</keyword>
<dbReference type="PANTHER" id="PTHR43289">
    <property type="entry name" value="MITOGEN-ACTIVATED PROTEIN KINASE KINASE KINASE 20-RELATED"/>
    <property type="match status" value="1"/>
</dbReference>
<dbReference type="Gene3D" id="1.10.510.10">
    <property type="entry name" value="Transferase(Phosphotransferase) domain 1"/>
    <property type="match status" value="1"/>
</dbReference>
<evidence type="ECO:0000256" key="8">
    <source>
        <dbReference type="SAM" id="Phobius"/>
    </source>
</evidence>
<keyword evidence="4" id="KW-0547">Nucleotide-binding</keyword>
<evidence type="ECO:0000256" key="2">
    <source>
        <dbReference type="ARBA" id="ARBA00022527"/>
    </source>
</evidence>
<comment type="caution">
    <text evidence="10">The sequence shown here is derived from an EMBL/GenBank/DDBJ whole genome shotgun (WGS) entry which is preliminary data.</text>
</comment>
<protein>
    <recommendedName>
        <fullName evidence="1">non-specific serine/threonine protein kinase</fullName>
        <ecNumber evidence="1">2.7.11.1</ecNumber>
    </recommendedName>
</protein>
<dbReference type="InterPro" id="IPR011009">
    <property type="entry name" value="Kinase-like_dom_sf"/>
</dbReference>
<evidence type="ECO:0000256" key="3">
    <source>
        <dbReference type="ARBA" id="ARBA00022679"/>
    </source>
</evidence>
<evidence type="ECO:0000313" key="11">
    <source>
        <dbReference type="Proteomes" id="UP000193040"/>
    </source>
</evidence>
<evidence type="ECO:0000313" key="10">
    <source>
        <dbReference type="EMBL" id="ORJ56970.1"/>
    </source>
</evidence>
<dbReference type="PROSITE" id="PS50011">
    <property type="entry name" value="PROTEIN_KINASE_DOM"/>
    <property type="match status" value="1"/>
</dbReference>
<dbReference type="PROSITE" id="PS00108">
    <property type="entry name" value="PROTEIN_KINASE_ST"/>
    <property type="match status" value="1"/>
</dbReference>
<dbReference type="Proteomes" id="UP000193040">
    <property type="component" value="Unassembled WGS sequence"/>
</dbReference>
<dbReference type="InterPro" id="IPR000719">
    <property type="entry name" value="Prot_kinase_dom"/>
</dbReference>
<evidence type="ECO:0000256" key="6">
    <source>
        <dbReference type="ARBA" id="ARBA00022840"/>
    </source>
</evidence>
<feature type="transmembrane region" description="Helical" evidence="8">
    <location>
        <begin position="335"/>
        <end position="354"/>
    </location>
</feature>
<keyword evidence="6" id="KW-0067">ATP-binding</keyword>
<dbReference type="SUPFAM" id="SSF56112">
    <property type="entry name" value="Protein kinase-like (PK-like)"/>
    <property type="match status" value="1"/>
</dbReference>
<keyword evidence="2" id="KW-0723">Serine/threonine-protein kinase</keyword>
<dbReference type="GO" id="GO:0005524">
    <property type="term" value="F:ATP binding"/>
    <property type="evidence" value="ECO:0007669"/>
    <property type="project" value="UniProtKB-KW"/>
</dbReference>
<dbReference type="RefSeq" id="WP_084952821.1">
    <property type="nucleotide sequence ID" value="NZ_MZZM01000027.1"/>
</dbReference>
<organism evidence="10 11">
    <name type="scientific">Mycobacterium simiae</name>
    <name type="common">Mycobacterium habana</name>
    <dbReference type="NCBI Taxonomy" id="1784"/>
    <lineage>
        <taxon>Bacteria</taxon>
        <taxon>Bacillati</taxon>
        <taxon>Actinomycetota</taxon>
        <taxon>Actinomycetes</taxon>
        <taxon>Mycobacteriales</taxon>
        <taxon>Mycobacteriaceae</taxon>
        <taxon>Mycobacterium</taxon>
        <taxon>Mycobacterium simiae complex</taxon>
    </lineage>
</organism>